<sequence>MKSRRLLTSRFLWSLEYRSKIVARIFLPMLSPSYKLIFHAEQRLLIRQKLGAIHFQLELYKRKKGKYPASLKELVPNFLPAIPQERFVKGQELKYKSNGKSFKLYSVGIDGKDDNGVKPEDSSESDIVIEVP</sequence>
<dbReference type="Gene3D" id="3.30.700.10">
    <property type="entry name" value="Glycoprotein, Type 4 Pilin"/>
    <property type="match status" value="1"/>
</dbReference>
<feature type="region of interest" description="Disordered" evidence="1">
    <location>
        <begin position="111"/>
        <end position="132"/>
    </location>
</feature>
<organism evidence="2">
    <name type="scientific">hydrothermal vent metagenome</name>
    <dbReference type="NCBI Taxonomy" id="652676"/>
    <lineage>
        <taxon>unclassified sequences</taxon>
        <taxon>metagenomes</taxon>
        <taxon>ecological metagenomes</taxon>
    </lineage>
</organism>
<dbReference type="AlphaFoldDB" id="A0A3B1DRU1"/>
<dbReference type="EMBL" id="UOGL01000344">
    <property type="protein sequence ID" value="VAX39593.1"/>
    <property type="molecule type" value="Genomic_DNA"/>
</dbReference>
<gene>
    <name evidence="2" type="ORF">MNBD_PLANCTO02-2652</name>
</gene>
<proteinExistence type="predicted"/>
<evidence type="ECO:0008006" key="3">
    <source>
        <dbReference type="Google" id="ProtNLM"/>
    </source>
</evidence>
<feature type="compositionally biased region" description="Basic and acidic residues" evidence="1">
    <location>
        <begin position="111"/>
        <end position="121"/>
    </location>
</feature>
<dbReference type="SUPFAM" id="SSF54523">
    <property type="entry name" value="Pili subunits"/>
    <property type="match status" value="1"/>
</dbReference>
<protein>
    <recommendedName>
        <fullName evidence="3">Type II secretion system protein GspG C-terminal domain-containing protein</fullName>
    </recommendedName>
</protein>
<dbReference type="InterPro" id="IPR045584">
    <property type="entry name" value="Pilin-like"/>
</dbReference>
<accession>A0A3B1DRU1</accession>
<evidence type="ECO:0000313" key="2">
    <source>
        <dbReference type="EMBL" id="VAX39593.1"/>
    </source>
</evidence>
<name>A0A3B1DRU1_9ZZZZ</name>
<evidence type="ECO:0000256" key="1">
    <source>
        <dbReference type="SAM" id="MobiDB-lite"/>
    </source>
</evidence>
<reference evidence="2" key="1">
    <citation type="submission" date="2018-06" db="EMBL/GenBank/DDBJ databases">
        <authorList>
            <person name="Zhirakovskaya E."/>
        </authorList>
    </citation>
    <scope>NUCLEOTIDE SEQUENCE</scope>
</reference>